<dbReference type="InterPro" id="IPR050491">
    <property type="entry name" value="AmpC-like"/>
</dbReference>
<dbReference type="PANTHER" id="PTHR46825">
    <property type="entry name" value="D-ALANYL-D-ALANINE-CARBOXYPEPTIDASE/ENDOPEPTIDASE AMPH"/>
    <property type="match status" value="1"/>
</dbReference>
<name>A0ABY2ABB3_9ACTN</name>
<reference evidence="2 3" key="1">
    <citation type="submission" date="2019-02" db="EMBL/GenBank/DDBJ databases">
        <title>Kribbella capetownensis sp. nov. and Kribbella speibonae sp. nov., isolated from soil.</title>
        <authorList>
            <person name="Curtis S.M."/>
            <person name="Norton I."/>
            <person name="Everest G.J."/>
            <person name="Meyers P.R."/>
        </authorList>
    </citation>
    <scope>NUCLEOTIDE SEQUENCE [LARGE SCALE GENOMIC DNA]</scope>
    <source>
        <strain evidence="2 3">SK5</strain>
    </source>
</reference>
<evidence type="ECO:0000313" key="3">
    <source>
        <dbReference type="Proteomes" id="UP000292385"/>
    </source>
</evidence>
<dbReference type="Proteomes" id="UP000292385">
    <property type="component" value="Unassembled WGS sequence"/>
</dbReference>
<sequence length="379" mass="40647">MRTSHRPRRLGLQAAAVLAAIATITAGVLTSTRPVAEASTTRPNDAVQRSLDQLAQGPSFPGAIATVRDRNGRVRTYTAGVPDVRSRVRIGSNTKTFTATVVLQLVGEGRIGLDTPIEKYLPGLVRGDGIDGRKITVRQLLQHTSGLPDYDEIFADYLPLQHTYWEPRQLLDVALSKKASFPPGTGWEYSNTNYVLAGLIVQRVTGRPIAEEITRRVIDRVGLHDTYWPGVGDQQINGPHPNGYYKTTPDGTATDVTELDPSMGWAAGQLIATPADLNRFFAALVAGKLLKPAQLKEMLTTVPAPDFDVVGGSRYGLGIAQLKLSCGTAWGHGGDIPGFETRNAVTTDGRQATVAVTALPTTAEDARRVADALDTALCS</sequence>
<proteinExistence type="predicted"/>
<dbReference type="PROSITE" id="PS51318">
    <property type="entry name" value="TAT"/>
    <property type="match status" value="1"/>
</dbReference>
<dbReference type="PANTHER" id="PTHR46825:SF7">
    <property type="entry name" value="D-ALANYL-D-ALANINE CARBOXYPEPTIDASE"/>
    <property type="match status" value="1"/>
</dbReference>
<comment type="caution">
    <text evidence="2">The sequence shown here is derived from an EMBL/GenBank/DDBJ whole genome shotgun (WGS) entry which is preliminary data.</text>
</comment>
<dbReference type="InterPro" id="IPR001466">
    <property type="entry name" value="Beta-lactam-related"/>
</dbReference>
<dbReference type="EMBL" id="SJJY01000001">
    <property type="protein sequence ID" value="TCC26993.1"/>
    <property type="molecule type" value="Genomic_DNA"/>
</dbReference>
<dbReference type="InterPro" id="IPR012338">
    <property type="entry name" value="Beta-lactam/transpept-like"/>
</dbReference>
<evidence type="ECO:0000259" key="1">
    <source>
        <dbReference type="Pfam" id="PF00144"/>
    </source>
</evidence>
<dbReference type="InterPro" id="IPR006311">
    <property type="entry name" value="TAT_signal"/>
</dbReference>
<dbReference type="Gene3D" id="3.40.710.10">
    <property type="entry name" value="DD-peptidase/beta-lactamase superfamily"/>
    <property type="match status" value="1"/>
</dbReference>
<gene>
    <name evidence="2" type="ORF">E0H58_03055</name>
</gene>
<feature type="domain" description="Beta-lactamase-related" evidence="1">
    <location>
        <begin position="50"/>
        <end position="372"/>
    </location>
</feature>
<dbReference type="RefSeq" id="WP_131459646.1">
    <property type="nucleotide sequence ID" value="NZ_SJJY01000001.1"/>
</dbReference>
<organism evidence="2 3">
    <name type="scientific">Kribbella speibonae</name>
    <dbReference type="NCBI Taxonomy" id="1572660"/>
    <lineage>
        <taxon>Bacteria</taxon>
        <taxon>Bacillati</taxon>
        <taxon>Actinomycetota</taxon>
        <taxon>Actinomycetes</taxon>
        <taxon>Propionibacteriales</taxon>
        <taxon>Kribbellaceae</taxon>
        <taxon>Kribbella</taxon>
    </lineage>
</organism>
<dbReference type="Pfam" id="PF00144">
    <property type="entry name" value="Beta-lactamase"/>
    <property type="match status" value="1"/>
</dbReference>
<protein>
    <submittedName>
        <fullName evidence="2">Class A beta-lactamase-related serine hydrolase</fullName>
    </submittedName>
</protein>
<keyword evidence="3" id="KW-1185">Reference proteome</keyword>
<dbReference type="SUPFAM" id="SSF56601">
    <property type="entry name" value="beta-lactamase/transpeptidase-like"/>
    <property type="match status" value="1"/>
</dbReference>
<dbReference type="GO" id="GO:0016787">
    <property type="term" value="F:hydrolase activity"/>
    <property type="evidence" value="ECO:0007669"/>
    <property type="project" value="UniProtKB-KW"/>
</dbReference>
<accession>A0ABY2ABB3</accession>
<evidence type="ECO:0000313" key="2">
    <source>
        <dbReference type="EMBL" id="TCC26993.1"/>
    </source>
</evidence>
<keyword evidence="2" id="KW-0378">Hydrolase</keyword>